<dbReference type="EMBL" id="BKCJ010002885">
    <property type="protein sequence ID" value="GEU51559.1"/>
    <property type="molecule type" value="Genomic_DNA"/>
</dbReference>
<evidence type="ECO:0000313" key="1">
    <source>
        <dbReference type="EMBL" id="GEU51559.1"/>
    </source>
</evidence>
<organism evidence="1">
    <name type="scientific">Tanacetum cinerariifolium</name>
    <name type="common">Dalmatian daisy</name>
    <name type="synonym">Chrysanthemum cinerariifolium</name>
    <dbReference type="NCBI Taxonomy" id="118510"/>
    <lineage>
        <taxon>Eukaryota</taxon>
        <taxon>Viridiplantae</taxon>
        <taxon>Streptophyta</taxon>
        <taxon>Embryophyta</taxon>
        <taxon>Tracheophyta</taxon>
        <taxon>Spermatophyta</taxon>
        <taxon>Magnoliopsida</taxon>
        <taxon>eudicotyledons</taxon>
        <taxon>Gunneridae</taxon>
        <taxon>Pentapetalae</taxon>
        <taxon>asterids</taxon>
        <taxon>campanulids</taxon>
        <taxon>Asterales</taxon>
        <taxon>Asteraceae</taxon>
        <taxon>Asteroideae</taxon>
        <taxon>Anthemideae</taxon>
        <taxon>Anthemidinae</taxon>
        <taxon>Tanacetum</taxon>
    </lineage>
</organism>
<proteinExistence type="predicted"/>
<dbReference type="Gene3D" id="3.30.420.100">
    <property type="match status" value="1"/>
</dbReference>
<dbReference type="AlphaFoldDB" id="A0A6L2KRI7"/>
<accession>A0A6L2KRI7</accession>
<gene>
    <name evidence="1" type="ORF">Tci_023537</name>
</gene>
<sequence>MTKPCTWCQSGYRVGFKDYRKDNKSLDADVHRKYIYDGYVAAYMKALIEDEPAITFPNTPGLGLNQTTKKSFTRRKQRLIERLNALNAAAGANDDDSDEDDE</sequence>
<comment type="caution">
    <text evidence="1">The sequence shown here is derived from an EMBL/GenBank/DDBJ whole genome shotgun (WGS) entry which is preliminary data.</text>
</comment>
<protein>
    <submittedName>
        <fullName evidence="1">Uncharacterized protein</fullName>
    </submittedName>
</protein>
<name>A0A6L2KRI7_TANCI</name>
<reference evidence="1" key="1">
    <citation type="journal article" date="2019" name="Sci. Rep.">
        <title>Draft genome of Tanacetum cinerariifolium, the natural source of mosquito coil.</title>
        <authorList>
            <person name="Yamashiro T."/>
            <person name="Shiraishi A."/>
            <person name="Satake H."/>
            <person name="Nakayama K."/>
        </authorList>
    </citation>
    <scope>NUCLEOTIDE SEQUENCE</scope>
</reference>